<evidence type="ECO:0000256" key="15">
    <source>
        <dbReference type="SAM" id="Phobius"/>
    </source>
</evidence>
<evidence type="ECO:0000256" key="7">
    <source>
        <dbReference type="ARBA" id="ARBA00022723"/>
    </source>
</evidence>
<dbReference type="CDD" id="cd16461">
    <property type="entry name" value="RING-H2_EL5-like"/>
    <property type="match status" value="1"/>
</dbReference>
<dbReference type="PANTHER" id="PTHR46913">
    <property type="entry name" value="RING-H2 FINGER PROTEIN ATL16"/>
    <property type="match status" value="1"/>
</dbReference>
<evidence type="ECO:0000256" key="6">
    <source>
        <dbReference type="ARBA" id="ARBA00022692"/>
    </source>
</evidence>
<dbReference type="Gene3D" id="3.30.40.10">
    <property type="entry name" value="Zinc/RING finger domain, C3HC4 (zinc finger)"/>
    <property type="match status" value="1"/>
</dbReference>
<keyword evidence="5" id="KW-0808">Transferase</keyword>
<evidence type="ECO:0000256" key="9">
    <source>
        <dbReference type="ARBA" id="ARBA00022786"/>
    </source>
</evidence>
<evidence type="ECO:0000256" key="8">
    <source>
        <dbReference type="ARBA" id="ARBA00022771"/>
    </source>
</evidence>
<protein>
    <recommendedName>
        <fullName evidence="4">RING-type E3 ubiquitin transferase</fullName>
        <ecNumber evidence="4">2.3.2.27</ecNumber>
    </recommendedName>
</protein>
<evidence type="ECO:0000256" key="11">
    <source>
        <dbReference type="ARBA" id="ARBA00022989"/>
    </source>
</evidence>
<comment type="subcellular location">
    <subcellularLocation>
        <location evidence="2">Membrane</location>
        <topology evidence="2">Single-pass membrane protein</topology>
    </subcellularLocation>
</comment>
<keyword evidence="18" id="KW-1185">Reference proteome</keyword>
<dbReference type="EMBL" id="JAVIJP010000028">
    <property type="protein sequence ID" value="KAL3634627.1"/>
    <property type="molecule type" value="Genomic_DNA"/>
</dbReference>
<dbReference type="InterPro" id="IPR001841">
    <property type="entry name" value="Znf_RING"/>
</dbReference>
<comment type="similarity">
    <text evidence="13">Belongs to the RING-type zinc finger family. ATL subfamily.</text>
</comment>
<organism evidence="17 18">
    <name type="scientific">Castilleja foliolosa</name>
    <dbReference type="NCBI Taxonomy" id="1961234"/>
    <lineage>
        <taxon>Eukaryota</taxon>
        <taxon>Viridiplantae</taxon>
        <taxon>Streptophyta</taxon>
        <taxon>Embryophyta</taxon>
        <taxon>Tracheophyta</taxon>
        <taxon>Spermatophyta</taxon>
        <taxon>Magnoliopsida</taxon>
        <taxon>eudicotyledons</taxon>
        <taxon>Gunneridae</taxon>
        <taxon>Pentapetalae</taxon>
        <taxon>asterids</taxon>
        <taxon>lamiids</taxon>
        <taxon>Lamiales</taxon>
        <taxon>Orobanchaceae</taxon>
        <taxon>Pedicularideae</taxon>
        <taxon>Castillejinae</taxon>
        <taxon>Castilleja</taxon>
    </lineage>
</organism>
<comment type="pathway">
    <text evidence="3">Protein modification; protein ubiquitination.</text>
</comment>
<dbReference type="InterPro" id="IPR044600">
    <property type="entry name" value="ATL1/ATL16-like"/>
</dbReference>
<feature type="domain" description="RING-type" evidence="16">
    <location>
        <begin position="107"/>
        <end position="149"/>
    </location>
</feature>
<evidence type="ECO:0000313" key="18">
    <source>
        <dbReference type="Proteomes" id="UP001632038"/>
    </source>
</evidence>
<keyword evidence="9" id="KW-0833">Ubl conjugation pathway</keyword>
<evidence type="ECO:0000256" key="4">
    <source>
        <dbReference type="ARBA" id="ARBA00012483"/>
    </source>
</evidence>
<dbReference type="AlphaFoldDB" id="A0ABD3CYT2"/>
<evidence type="ECO:0000259" key="16">
    <source>
        <dbReference type="PROSITE" id="PS50089"/>
    </source>
</evidence>
<dbReference type="PANTHER" id="PTHR46913:SF1">
    <property type="entry name" value="RING-H2 FINGER PROTEIN ATL16"/>
    <property type="match status" value="1"/>
</dbReference>
<name>A0ABD3CYT2_9LAMI</name>
<dbReference type="PROSITE" id="PS50089">
    <property type="entry name" value="ZF_RING_2"/>
    <property type="match status" value="1"/>
</dbReference>
<dbReference type="GO" id="GO:0061630">
    <property type="term" value="F:ubiquitin protein ligase activity"/>
    <property type="evidence" value="ECO:0007669"/>
    <property type="project" value="UniProtKB-EC"/>
</dbReference>
<dbReference type="SUPFAM" id="SSF57850">
    <property type="entry name" value="RING/U-box"/>
    <property type="match status" value="1"/>
</dbReference>
<evidence type="ECO:0000256" key="1">
    <source>
        <dbReference type="ARBA" id="ARBA00000900"/>
    </source>
</evidence>
<sequence length="288" mass="31923">MDQQSLLETQPTGTNAYVFNGNMLIMAAFATASFFVILLVGLHLYTRWWLRRAAASRRTHLVFLADNHTPGTTADHGLDQAVLTSLPVFTYSSKTPEQEQERPFLECAVCLSEFEEEETIRLLPKCNHTFHIECIDMWFYSHSTCPLCRSPVEPAVRSETEPALVVVMEEVSGSEPGSSSGCDLCATCQHTETNENPSYGSVASFRRRKAMDVTIDVGPLRRAEFENGTAQSSPKTPLLSFKRLLSMRMKSPIGGRASPRNVAETSRAATELDLEGGLGEPIRVYTPK</sequence>
<evidence type="ECO:0000256" key="10">
    <source>
        <dbReference type="ARBA" id="ARBA00022833"/>
    </source>
</evidence>
<keyword evidence="11 15" id="KW-1133">Transmembrane helix</keyword>
<dbReference type="Proteomes" id="UP001632038">
    <property type="component" value="Unassembled WGS sequence"/>
</dbReference>
<feature type="transmembrane region" description="Helical" evidence="15">
    <location>
        <begin position="23"/>
        <end position="45"/>
    </location>
</feature>
<keyword evidence="12 15" id="KW-0472">Membrane</keyword>
<dbReference type="Pfam" id="PF13639">
    <property type="entry name" value="zf-RING_2"/>
    <property type="match status" value="1"/>
</dbReference>
<evidence type="ECO:0000256" key="12">
    <source>
        <dbReference type="ARBA" id="ARBA00023136"/>
    </source>
</evidence>
<evidence type="ECO:0000256" key="2">
    <source>
        <dbReference type="ARBA" id="ARBA00004167"/>
    </source>
</evidence>
<dbReference type="FunFam" id="3.30.40.10:FF:000187">
    <property type="entry name" value="E3 ubiquitin-protein ligase ATL6"/>
    <property type="match status" value="1"/>
</dbReference>
<comment type="caution">
    <text evidence="17">The sequence shown here is derived from an EMBL/GenBank/DDBJ whole genome shotgun (WGS) entry which is preliminary data.</text>
</comment>
<keyword evidence="8 14" id="KW-0863">Zinc-finger</keyword>
<dbReference type="GO" id="GO:0016020">
    <property type="term" value="C:membrane"/>
    <property type="evidence" value="ECO:0007669"/>
    <property type="project" value="UniProtKB-SubCell"/>
</dbReference>
<evidence type="ECO:0000256" key="14">
    <source>
        <dbReference type="PROSITE-ProRule" id="PRU00175"/>
    </source>
</evidence>
<evidence type="ECO:0000256" key="5">
    <source>
        <dbReference type="ARBA" id="ARBA00022679"/>
    </source>
</evidence>
<proteinExistence type="inferred from homology"/>
<reference evidence="18" key="1">
    <citation type="journal article" date="2024" name="IScience">
        <title>Strigolactones Initiate the Formation of Haustorium-like Structures in Castilleja.</title>
        <authorList>
            <person name="Buerger M."/>
            <person name="Peterson D."/>
            <person name="Chory J."/>
        </authorList>
    </citation>
    <scope>NUCLEOTIDE SEQUENCE [LARGE SCALE GENOMIC DNA]</scope>
</reference>
<keyword evidence="10" id="KW-0862">Zinc</keyword>
<dbReference type="SMART" id="SM00184">
    <property type="entry name" value="RING"/>
    <property type="match status" value="1"/>
</dbReference>
<dbReference type="InterPro" id="IPR013083">
    <property type="entry name" value="Znf_RING/FYVE/PHD"/>
</dbReference>
<keyword evidence="6 15" id="KW-0812">Transmembrane</keyword>
<dbReference type="GO" id="GO:0008270">
    <property type="term" value="F:zinc ion binding"/>
    <property type="evidence" value="ECO:0007669"/>
    <property type="project" value="UniProtKB-KW"/>
</dbReference>
<dbReference type="EC" id="2.3.2.27" evidence="4"/>
<evidence type="ECO:0000313" key="17">
    <source>
        <dbReference type="EMBL" id="KAL3634627.1"/>
    </source>
</evidence>
<evidence type="ECO:0000256" key="13">
    <source>
        <dbReference type="ARBA" id="ARBA00024209"/>
    </source>
</evidence>
<gene>
    <name evidence="17" type="ORF">CASFOL_021681</name>
</gene>
<comment type="catalytic activity">
    <reaction evidence="1">
        <text>S-ubiquitinyl-[E2 ubiquitin-conjugating enzyme]-L-cysteine + [acceptor protein]-L-lysine = [E2 ubiquitin-conjugating enzyme]-L-cysteine + N(6)-ubiquitinyl-[acceptor protein]-L-lysine.</text>
        <dbReference type="EC" id="2.3.2.27"/>
    </reaction>
</comment>
<evidence type="ECO:0000256" key="3">
    <source>
        <dbReference type="ARBA" id="ARBA00004906"/>
    </source>
</evidence>
<accession>A0ABD3CYT2</accession>
<keyword evidence="7" id="KW-0479">Metal-binding</keyword>